<protein>
    <submittedName>
        <fullName evidence="15">Uncharacterized protein</fullName>
    </submittedName>
</protein>
<dbReference type="PANTHER" id="PTHR45654">
    <property type="entry name" value="HOMEOBOX-LEUCINE ZIPPER PROTEIN MERISTEM L1"/>
    <property type="match status" value="1"/>
</dbReference>
<sequence length="803" mass="86832">MKAGGETVTLSTNSSFGLAGEGYGGFGSNMLSGTMVSSLTAQLQGRNTLSTPGLSLGPPASSEGGMLATMVESDYGTKQKENESDSKSSSENMEGASGEEHEVAADPRPTKKRYHRHTLHQIQEMERVFKECPHPDEKQRQLLSKELNLSTRQIKFWFQNKRTQMKAHHERQDNSVLRKENEKLKAENFALRDAVRNVSCPSCGGPANLAEMSFEEQQLRIENVRLREEIERITAMAAKYIGGGGRQVPLPPFSASSPTGSGSPLDAALQVPLPTMGGGAPSAEPTVAEIAARPFGLTEAEKPLVVELAVASMEELLQVAQAGEPLWVAGGSQKPGAVQVMEQEVYLQRFPRGIGPTPPGLTSETSRHTGLVIMNFTSLVESFMDANRWAAMFSSIVSRVRIVEVLSTGVAGTYDGAIQLMYAEFQVPTPLVPTRENYFLRYSKRVDHVWVVVDVSIDSLRGNPPAALLRCRRRPSGCVIEEMPSGYSKVTWVEHVEADTKSVHKLYSPFVDSGMAFGAVRWLCTLQRQCERIASVLANNIPTRDLSVIPNPEGRRSMLKLAERMTNNFCGGVSASTAQTWVTLAGSGADDVRVVIRKSVDDPGRPPGIVLSAATSLRLPLPPSRIFQFLRDERFRTEWDILSNTGSVEEMFYVANGQDPGNCVSLLRVNPTNSNQSNMLILQECCTDESCSLVVYAPVDIAAMSAVLNGGDPDTVMLLPSGFAILPDGPQSRTSALNNSMSTTSSAPPLASSQGSSLLTVAFQILVDHVPTARLSLGSVATVNKLISNTVVRIKSALSCEGA</sequence>
<keyword evidence="4 11" id="KW-0175">Coiled coil</keyword>
<dbReference type="Gene3D" id="3.30.530.20">
    <property type="match status" value="1"/>
</dbReference>
<dbReference type="InterPro" id="IPR057993">
    <property type="entry name" value="HD-Zip_IV_C"/>
</dbReference>
<evidence type="ECO:0000259" key="14">
    <source>
        <dbReference type="PROSITE" id="PS50848"/>
    </source>
</evidence>
<dbReference type="GO" id="GO:0008289">
    <property type="term" value="F:lipid binding"/>
    <property type="evidence" value="ECO:0007669"/>
    <property type="project" value="InterPro"/>
</dbReference>
<dbReference type="Pfam" id="PF00046">
    <property type="entry name" value="Homeodomain"/>
    <property type="match status" value="1"/>
</dbReference>
<dbReference type="InterPro" id="IPR042160">
    <property type="entry name" value="HD-Zip_IV"/>
</dbReference>
<dbReference type="InterPro" id="IPR002913">
    <property type="entry name" value="START_lipid-bd_dom"/>
</dbReference>
<evidence type="ECO:0000256" key="11">
    <source>
        <dbReference type="SAM" id="Coils"/>
    </source>
</evidence>
<dbReference type="PROSITE" id="PS50848">
    <property type="entry name" value="START"/>
    <property type="match status" value="1"/>
</dbReference>
<feature type="coiled-coil region" evidence="11">
    <location>
        <begin position="167"/>
        <end position="236"/>
    </location>
</feature>
<evidence type="ECO:0000256" key="8">
    <source>
        <dbReference type="ARBA" id="ARBA00023242"/>
    </source>
</evidence>
<keyword evidence="3" id="KW-0805">Transcription regulation</keyword>
<keyword evidence="17" id="KW-1185">Reference proteome</keyword>
<dbReference type="Proteomes" id="UP000886520">
    <property type="component" value="Chromosome 23"/>
</dbReference>
<dbReference type="SMART" id="SM00389">
    <property type="entry name" value="HOX"/>
    <property type="match status" value="1"/>
</dbReference>
<dbReference type="SUPFAM" id="SSF55961">
    <property type="entry name" value="Bet v1-like"/>
    <property type="match status" value="2"/>
</dbReference>
<dbReference type="AlphaFoldDB" id="A0A9D4Z4R4"/>
<dbReference type="Gene3D" id="1.10.10.60">
    <property type="entry name" value="Homeodomain-like"/>
    <property type="match status" value="1"/>
</dbReference>
<evidence type="ECO:0000256" key="4">
    <source>
        <dbReference type="ARBA" id="ARBA00023054"/>
    </source>
</evidence>
<dbReference type="SMART" id="SM00234">
    <property type="entry name" value="START"/>
    <property type="match status" value="1"/>
</dbReference>
<keyword evidence="7" id="KW-0804">Transcription</keyword>
<dbReference type="GO" id="GO:0005634">
    <property type="term" value="C:nucleus"/>
    <property type="evidence" value="ECO:0007669"/>
    <property type="project" value="UniProtKB-SubCell"/>
</dbReference>
<dbReference type="PROSITE" id="PS50071">
    <property type="entry name" value="HOMEOBOX_2"/>
    <property type="match status" value="1"/>
</dbReference>
<dbReference type="CDD" id="cd08875">
    <property type="entry name" value="START_ArGLABRA2_like"/>
    <property type="match status" value="1"/>
</dbReference>
<comment type="caution">
    <text evidence="15">The sequence shown here is derived from an EMBL/GenBank/DDBJ whole genome shotgun (WGS) entry which is preliminary data.</text>
</comment>
<dbReference type="GO" id="GO:0000981">
    <property type="term" value="F:DNA-binding transcription factor activity, RNA polymerase II-specific"/>
    <property type="evidence" value="ECO:0007669"/>
    <property type="project" value="InterPro"/>
</dbReference>
<feature type="compositionally biased region" description="Basic and acidic residues" evidence="12">
    <location>
        <begin position="75"/>
        <end position="88"/>
    </location>
</feature>
<comment type="subcellular location">
    <subcellularLocation>
        <location evidence="1 9 10">Nucleus</location>
    </subcellularLocation>
</comment>
<dbReference type="InterPro" id="IPR017970">
    <property type="entry name" value="Homeobox_CS"/>
</dbReference>
<dbReference type="Pfam" id="PF25797">
    <property type="entry name" value="PDF2_C"/>
    <property type="match status" value="1"/>
</dbReference>
<accession>A0A9D4Z4R4</accession>
<comment type="similarity">
    <text evidence="2">Belongs to the HD-ZIP homeobox family. Class IV subfamily.</text>
</comment>
<feature type="compositionally biased region" description="Basic and acidic residues" evidence="12">
    <location>
        <begin position="98"/>
        <end position="109"/>
    </location>
</feature>
<dbReference type="InterPro" id="IPR009057">
    <property type="entry name" value="Homeodomain-like_sf"/>
</dbReference>
<organism evidence="15 17">
    <name type="scientific">Adiantum capillus-veneris</name>
    <name type="common">Maidenhair fern</name>
    <dbReference type="NCBI Taxonomy" id="13818"/>
    <lineage>
        <taxon>Eukaryota</taxon>
        <taxon>Viridiplantae</taxon>
        <taxon>Streptophyta</taxon>
        <taxon>Embryophyta</taxon>
        <taxon>Tracheophyta</taxon>
        <taxon>Polypodiopsida</taxon>
        <taxon>Polypodiidae</taxon>
        <taxon>Polypodiales</taxon>
        <taxon>Pteridineae</taxon>
        <taxon>Pteridaceae</taxon>
        <taxon>Vittarioideae</taxon>
        <taxon>Adiantum</taxon>
    </lineage>
</organism>
<gene>
    <name evidence="15" type="ORF">GOP47_0023655</name>
    <name evidence="16" type="ORF">GOP47_0024177</name>
</gene>
<evidence type="ECO:0000256" key="1">
    <source>
        <dbReference type="ARBA" id="ARBA00004123"/>
    </source>
</evidence>
<evidence type="ECO:0000256" key="9">
    <source>
        <dbReference type="PROSITE-ProRule" id="PRU00108"/>
    </source>
</evidence>
<feature type="domain" description="Homeobox" evidence="13">
    <location>
        <begin position="108"/>
        <end position="168"/>
    </location>
</feature>
<dbReference type="Pfam" id="PF01852">
    <property type="entry name" value="START"/>
    <property type="match status" value="1"/>
</dbReference>
<evidence type="ECO:0000256" key="2">
    <source>
        <dbReference type="ARBA" id="ARBA00006789"/>
    </source>
</evidence>
<dbReference type="CDD" id="cd00086">
    <property type="entry name" value="homeodomain"/>
    <property type="match status" value="1"/>
</dbReference>
<keyword evidence="6 9" id="KW-0371">Homeobox</keyword>
<feature type="domain" description="START" evidence="14">
    <location>
        <begin position="298"/>
        <end position="535"/>
    </location>
</feature>
<dbReference type="EMBL" id="JABFUD020000023">
    <property type="protein sequence ID" value="KAI5061672.1"/>
    <property type="molecule type" value="Genomic_DNA"/>
</dbReference>
<dbReference type="InterPro" id="IPR023393">
    <property type="entry name" value="START-like_dom_sf"/>
</dbReference>
<evidence type="ECO:0000256" key="3">
    <source>
        <dbReference type="ARBA" id="ARBA00023015"/>
    </source>
</evidence>
<evidence type="ECO:0000256" key="12">
    <source>
        <dbReference type="SAM" id="MobiDB-lite"/>
    </source>
</evidence>
<dbReference type="PANTHER" id="PTHR45654:SF77">
    <property type="entry name" value="HOMEOBOX-LEUCINE ZIPPER PROTEIN MERISTEM L1"/>
    <property type="match status" value="1"/>
</dbReference>
<evidence type="ECO:0000256" key="10">
    <source>
        <dbReference type="RuleBase" id="RU000682"/>
    </source>
</evidence>
<name>A0A9D4Z4R4_ADICA</name>
<dbReference type="EMBL" id="JABFUD020000023">
    <property type="protein sequence ID" value="KAI5061150.1"/>
    <property type="molecule type" value="Genomic_DNA"/>
</dbReference>
<dbReference type="SUPFAM" id="SSF46689">
    <property type="entry name" value="Homeodomain-like"/>
    <property type="match status" value="1"/>
</dbReference>
<evidence type="ECO:0000313" key="15">
    <source>
        <dbReference type="EMBL" id="KAI5061150.1"/>
    </source>
</evidence>
<feature type="DNA-binding region" description="Homeobox" evidence="9">
    <location>
        <begin position="110"/>
        <end position="169"/>
    </location>
</feature>
<feature type="region of interest" description="Disordered" evidence="12">
    <location>
        <begin position="75"/>
        <end position="114"/>
    </location>
</feature>
<evidence type="ECO:0000259" key="13">
    <source>
        <dbReference type="PROSITE" id="PS50071"/>
    </source>
</evidence>
<evidence type="ECO:0000256" key="5">
    <source>
        <dbReference type="ARBA" id="ARBA00023125"/>
    </source>
</evidence>
<keyword evidence="8 9" id="KW-0539">Nucleus</keyword>
<proteinExistence type="inferred from homology"/>
<dbReference type="FunFam" id="1.10.10.60:FF:000229">
    <property type="entry name" value="Homeobox-leucine zipper protein HDG1"/>
    <property type="match status" value="1"/>
</dbReference>
<evidence type="ECO:0000256" key="7">
    <source>
        <dbReference type="ARBA" id="ARBA00023163"/>
    </source>
</evidence>
<reference evidence="15" key="1">
    <citation type="submission" date="2021-01" db="EMBL/GenBank/DDBJ databases">
        <title>Adiantum capillus-veneris genome.</title>
        <authorList>
            <person name="Fang Y."/>
            <person name="Liao Q."/>
        </authorList>
    </citation>
    <scope>NUCLEOTIDE SEQUENCE</scope>
    <source>
        <strain evidence="15">H3</strain>
        <tissue evidence="15">Leaf</tissue>
    </source>
</reference>
<evidence type="ECO:0000313" key="16">
    <source>
        <dbReference type="EMBL" id="KAI5061672.1"/>
    </source>
</evidence>
<dbReference type="InterPro" id="IPR001356">
    <property type="entry name" value="HD"/>
</dbReference>
<dbReference type="OrthoDB" id="6159439at2759"/>
<dbReference type="GO" id="GO:0003677">
    <property type="term" value="F:DNA binding"/>
    <property type="evidence" value="ECO:0007669"/>
    <property type="project" value="UniProtKB-UniRule"/>
</dbReference>
<evidence type="ECO:0000313" key="17">
    <source>
        <dbReference type="Proteomes" id="UP000886520"/>
    </source>
</evidence>
<dbReference type="PROSITE" id="PS00027">
    <property type="entry name" value="HOMEOBOX_1"/>
    <property type="match status" value="1"/>
</dbReference>
<keyword evidence="5 9" id="KW-0238">DNA-binding</keyword>
<evidence type="ECO:0000256" key="6">
    <source>
        <dbReference type="ARBA" id="ARBA00023155"/>
    </source>
</evidence>